<proteinExistence type="predicted"/>
<dbReference type="CDD" id="cd04179">
    <property type="entry name" value="DPM_DPG-synthase_like"/>
    <property type="match status" value="1"/>
</dbReference>
<reference evidence="4 5" key="1">
    <citation type="submission" date="2018-01" db="EMBL/GenBank/DDBJ databases">
        <title>Metagenomic assembled genomes from two thermal pools in the Uzon Caldera, Kamchatka, Russia.</title>
        <authorList>
            <person name="Wilkins L."/>
            <person name="Ettinger C."/>
        </authorList>
    </citation>
    <scope>NUCLEOTIDE SEQUENCE [LARGE SCALE GENOMIC DNA]</scope>
    <source>
        <strain evidence="4">ZAV-06</strain>
    </source>
</reference>
<dbReference type="PANTHER" id="PTHR48090:SF7">
    <property type="entry name" value="RFBJ PROTEIN"/>
    <property type="match status" value="1"/>
</dbReference>
<dbReference type="InterPro" id="IPR001173">
    <property type="entry name" value="Glyco_trans_2-like"/>
</dbReference>
<dbReference type="EMBL" id="PNIM01000007">
    <property type="protein sequence ID" value="PMB75743.1"/>
    <property type="molecule type" value="Genomic_DNA"/>
</dbReference>
<dbReference type="AlphaFoldDB" id="A0A2J6N9W2"/>
<gene>
    <name evidence="4" type="ORF">C0188_02000</name>
    <name evidence="3" type="ORF">ENO39_03970</name>
</gene>
<evidence type="ECO:0000313" key="5">
    <source>
        <dbReference type="Proteomes" id="UP000237153"/>
    </source>
</evidence>
<accession>A0A2J6N9W2</accession>
<evidence type="ECO:0000313" key="4">
    <source>
        <dbReference type="EMBL" id="PMB75743.1"/>
    </source>
</evidence>
<protein>
    <submittedName>
        <fullName evidence="4">Glycosyl transferase</fullName>
    </submittedName>
    <submittedName>
        <fullName evidence="3">Glycosyltransferase</fullName>
    </submittedName>
</protein>
<dbReference type="EMBL" id="DSFH01000054">
    <property type="protein sequence ID" value="HEW64196.1"/>
    <property type="molecule type" value="Genomic_DNA"/>
</dbReference>
<dbReference type="GO" id="GO:0016740">
    <property type="term" value="F:transferase activity"/>
    <property type="evidence" value="ECO:0007669"/>
    <property type="project" value="UniProtKB-KW"/>
</dbReference>
<name>A0A2J6N9W2_9CREN</name>
<organism evidence="4 5">
    <name type="scientific">Fervidicoccus fontis</name>
    <dbReference type="NCBI Taxonomy" id="683846"/>
    <lineage>
        <taxon>Archaea</taxon>
        <taxon>Thermoproteota</taxon>
        <taxon>Thermoprotei</taxon>
        <taxon>Fervidicoccales</taxon>
        <taxon>Fervidicoccaceae</taxon>
        <taxon>Fervidicoccus</taxon>
    </lineage>
</organism>
<evidence type="ECO:0000256" key="1">
    <source>
        <dbReference type="SAM" id="Phobius"/>
    </source>
</evidence>
<dbReference type="Gene3D" id="3.90.550.10">
    <property type="entry name" value="Spore Coat Polysaccharide Biosynthesis Protein SpsA, Chain A"/>
    <property type="match status" value="1"/>
</dbReference>
<sequence>MALELDGMEEAEQYKNLTVVIPVLNEEEAIGKVLEEVINQAKVPKDKILIVDGKSTDKTVEIAKSYGVKVIEQEGIGKSMAIKTALNYVGTEYILIMDGDYTYPAKYIVDLYREIKKEKDIVIGSRKKLEKGAQGLIYKIGNFGLTLTFNILFGTRISDVLSGMYIVRTDILREISFNSKNFGIESEILAHVVSEGGYAGEIQIEYRKRIGKKKLGVLHGFHIFVDMIKLMLNYNPTFFIFILGSLLLIPGLALGLYVAYYYFFTDITYYVKGLVAIMLTLAGFQSLLLAVLTLFIKRMEIRFLRLIRKSRGR</sequence>
<dbReference type="Pfam" id="PF00535">
    <property type="entry name" value="Glycos_transf_2"/>
    <property type="match status" value="1"/>
</dbReference>
<evidence type="ECO:0000259" key="2">
    <source>
        <dbReference type="Pfam" id="PF00535"/>
    </source>
</evidence>
<dbReference type="PANTHER" id="PTHR48090">
    <property type="entry name" value="UNDECAPRENYL-PHOSPHATE 4-DEOXY-4-FORMAMIDO-L-ARABINOSE TRANSFERASE-RELATED"/>
    <property type="match status" value="1"/>
</dbReference>
<dbReference type="InterPro" id="IPR050256">
    <property type="entry name" value="Glycosyltransferase_2"/>
</dbReference>
<comment type="caution">
    <text evidence="4">The sequence shown here is derived from an EMBL/GenBank/DDBJ whole genome shotgun (WGS) entry which is preliminary data.</text>
</comment>
<feature type="transmembrane region" description="Helical" evidence="1">
    <location>
        <begin position="238"/>
        <end position="263"/>
    </location>
</feature>
<keyword evidence="1" id="KW-0812">Transmembrane</keyword>
<keyword evidence="1" id="KW-0472">Membrane</keyword>
<dbReference type="RefSeq" id="WP_272985511.1">
    <property type="nucleotide sequence ID" value="NZ_DSFH01000054.1"/>
</dbReference>
<feature type="domain" description="Glycosyltransferase 2-like" evidence="2">
    <location>
        <begin position="18"/>
        <end position="139"/>
    </location>
</feature>
<reference evidence="3" key="2">
    <citation type="journal article" date="2020" name="mSystems">
        <title>Genome- and Community-Level Interaction Insights into Carbon Utilization and Element Cycling Functions of Hydrothermarchaeota in Hydrothermal Sediment.</title>
        <authorList>
            <person name="Zhou Z."/>
            <person name="Liu Y."/>
            <person name="Xu W."/>
            <person name="Pan J."/>
            <person name="Luo Z.H."/>
            <person name="Li M."/>
        </authorList>
    </citation>
    <scope>NUCLEOTIDE SEQUENCE [LARGE SCALE GENOMIC DNA]</scope>
    <source>
        <strain evidence="3">SpSt-1261</strain>
    </source>
</reference>
<dbReference type="InterPro" id="IPR029044">
    <property type="entry name" value="Nucleotide-diphossugar_trans"/>
</dbReference>
<keyword evidence="4" id="KW-0808">Transferase</keyword>
<dbReference type="SUPFAM" id="SSF53448">
    <property type="entry name" value="Nucleotide-diphospho-sugar transferases"/>
    <property type="match status" value="1"/>
</dbReference>
<keyword evidence="1" id="KW-1133">Transmembrane helix</keyword>
<dbReference type="Proteomes" id="UP000886076">
    <property type="component" value="Unassembled WGS sequence"/>
</dbReference>
<feature type="transmembrane region" description="Helical" evidence="1">
    <location>
        <begin position="269"/>
        <end position="296"/>
    </location>
</feature>
<dbReference type="Proteomes" id="UP000237153">
    <property type="component" value="Unassembled WGS sequence"/>
</dbReference>
<evidence type="ECO:0000313" key="3">
    <source>
        <dbReference type="EMBL" id="HEW64196.1"/>
    </source>
</evidence>